<feature type="compositionally biased region" description="Low complexity" evidence="4">
    <location>
        <begin position="1"/>
        <end position="33"/>
    </location>
</feature>
<gene>
    <name evidence="5" type="ORF">BQ4739_LOCUS4148</name>
</gene>
<evidence type="ECO:0000313" key="5">
    <source>
        <dbReference type="EMBL" id="SZX63591.1"/>
    </source>
</evidence>
<evidence type="ECO:0000313" key="6">
    <source>
        <dbReference type="Proteomes" id="UP000256970"/>
    </source>
</evidence>
<evidence type="ECO:0000256" key="1">
    <source>
        <dbReference type="ARBA" id="ARBA00010834"/>
    </source>
</evidence>
<dbReference type="GO" id="GO:0005840">
    <property type="term" value="C:ribosome"/>
    <property type="evidence" value="ECO:0007669"/>
    <property type="project" value="UniProtKB-KW"/>
</dbReference>
<organism evidence="5 6">
    <name type="scientific">Tetradesmus obliquus</name>
    <name type="common">Green alga</name>
    <name type="synonym">Acutodesmus obliquus</name>
    <dbReference type="NCBI Taxonomy" id="3088"/>
    <lineage>
        <taxon>Eukaryota</taxon>
        <taxon>Viridiplantae</taxon>
        <taxon>Chlorophyta</taxon>
        <taxon>core chlorophytes</taxon>
        <taxon>Chlorophyceae</taxon>
        <taxon>CS clade</taxon>
        <taxon>Sphaeropleales</taxon>
        <taxon>Scenedesmaceae</taxon>
        <taxon>Tetradesmus</taxon>
    </lineage>
</organism>
<dbReference type="AlphaFoldDB" id="A0A383VEH0"/>
<keyword evidence="3" id="KW-0687">Ribonucleoprotein</keyword>
<evidence type="ECO:0000256" key="3">
    <source>
        <dbReference type="ARBA" id="ARBA00023274"/>
    </source>
</evidence>
<comment type="similarity">
    <text evidence="1">Belongs to the bacterial ribosomal protein bTHX family.</text>
</comment>
<evidence type="ECO:0000256" key="2">
    <source>
        <dbReference type="ARBA" id="ARBA00022980"/>
    </source>
</evidence>
<protein>
    <submittedName>
        <fullName evidence="5">Uncharacterized protein</fullName>
    </submittedName>
</protein>
<feature type="compositionally biased region" description="Polar residues" evidence="4">
    <location>
        <begin position="93"/>
        <end position="104"/>
    </location>
</feature>
<dbReference type="Proteomes" id="UP000256970">
    <property type="component" value="Unassembled WGS sequence"/>
</dbReference>
<reference evidence="5 6" key="1">
    <citation type="submission" date="2016-10" db="EMBL/GenBank/DDBJ databases">
        <authorList>
            <person name="Cai Z."/>
        </authorList>
    </citation>
    <scope>NUCLEOTIDE SEQUENCE [LARGE SCALE GENOMIC DNA]</scope>
</reference>
<name>A0A383VEH0_TETOB</name>
<dbReference type="InterPro" id="IPR030826">
    <property type="entry name" value="Ribosomal_bTHX/bTHXc/bTHXm"/>
</dbReference>
<sequence length="104" mass="11269">MAAAAGRQRQLAAAVTHAAAASQQQQQQQQQQQTELPEACGQYDRRTRRGKLFAGTNGLSRPKPSPKRSQQLQAGRIAVPQPGWQSPAGLQPYSISPPAQQIQQ</sequence>
<dbReference type="GO" id="GO:1990904">
    <property type="term" value="C:ribonucleoprotein complex"/>
    <property type="evidence" value="ECO:0007669"/>
    <property type="project" value="UniProtKB-KW"/>
</dbReference>
<dbReference type="EMBL" id="FNXT01000333">
    <property type="protein sequence ID" value="SZX63591.1"/>
    <property type="molecule type" value="Genomic_DNA"/>
</dbReference>
<keyword evidence="2" id="KW-0689">Ribosomal protein</keyword>
<keyword evidence="6" id="KW-1185">Reference proteome</keyword>
<proteinExistence type="inferred from homology"/>
<evidence type="ECO:0000256" key="4">
    <source>
        <dbReference type="SAM" id="MobiDB-lite"/>
    </source>
</evidence>
<accession>A0A383VEH0</accession>
<dbReference type="NCBIfam" id="TIGR04560">
    <property type="entry name" value="ribo_THX"/>
    <property type="match status" value="1"/>
</dbReference>
<feature type="region of interest" description="Disordered" evidence="4">
    <location>
        <begin position="1"/>
        <end position="104"/>
    </location>
</feature>